<reference evidence="2" key="1">
    <citation type="journal article" date="2024" name="BMC Genomics">
        <title>Functional annotation of a divergent genome using sequence and structure-based similarity.</title>
        <authorList>
            <person name="Svedberg D."/>
            <person name="Winiger R.R."/>
            <person name="Berg A."/>
            <person name="Sharma H."/>
            <person name="Tellgren-Roth C."/>
            <person name="Debrunner-Vossbrinck B.A."/>
            <person name="Vossbrinck C.R."/>
            <person name="Barandun J."/>
        </authorList>
    </citation>
    <scope>NUCLEOTIDE SEQUENCE</scope>
    <source>
        <strain evidence="2">Illinois isolate</strain>
    </source>
</reference>
<evidence type="ECO:0000313" key="3">
    <source>
        <dbReference type="Proteomes" id="UP001334084"/>
    </source>
</evidence>
<dbReference type="PANTHER" id="PTHR28125:SF3">
    <property type="entry name" value="TRANSCRIPTION REGULATOR RUA1 C-TERMINAL DOMAIN-CONTAINING PROTEIN"/>
    <property type="match status" value="1"/>
</dbReference>
<accession>A0AAX4JG72</accession>
<name>A0AAX4JG72_9MICR</name>
<proteinExistence type="predicted"/>
<dbReference type="Pfam" id="PF14616">
    <property type="entry name" value="Rua1_C"/>
    <property type="match status" value="1"/>
</dbReference>
<dbReference type="RefSeq" id="XP_065331052.1">
    <property type="nucleotide sequence ID" value="XM_065474980.1"/>
</dbReference>
<dbReference type="KEGG" id="vnx:VNE69_11075"/>
<dbReference type="InterPro" id="IPR028012">
    <property type="entry name" value="Rua1_C"/>
</dbReference>
<keyword evidence="3" id="KW-1185">Reference proteome</keyword>
<dbReference type="Proteomes" id="UP001334084">
    <property type="component" value="Chromosome 11"/>
</dbReference>
<gene>
    <name evidence="2" type="ORF">VNE69_11075</name>
</gene>
<dbReference type="AlphaFoldDB" id="A0AAX4JG72"/>
<sequence length="146" mass="17278">MKNPVLNLNSFCSSPLFLLNSDDMSLLESPFSLDEYKVPNKKSNFKPTDYYKPSKTRGLKEDKEGYCLECDTWLKLKNSSYWYHMNFIHGINSKGMKYPEPEIIRKNNGKNEGYCGICEEWINLGSKRDQKRCKFGWYRHCQKIHK</sequence>
<dbReference type="PANTHER" id="PTHR28125">
    <property type="entry name" value="MEIOTIC EXPRESSION UP-REGULATED PROTEIN 26"/>
    <property type="match status" value="1"/>
</dbReference>
<protein>
    <submittedName>
        <fullName evidence="2">Meiotic expression up-regulated protein 26</fullName>
    </submittedName>
</protein>
<dbReference type="EMBL" id="CP142736">
    <property type="protein sequence ID" value="WUR04907.1"/>
    <property type="molecule type" value="Genomic_DNA"/>
</dbReference>
<feature type="domain" description="Transcription regulator Rua1 C-terminal" evidence="1">
    <location>
        <begin position="46"/>
        <end position="145"/>
    </location>
</feature>
<dbReference type="GeneID" id="90542749"/>
<organism evidence="2 3">
    <name type="scientific">Vairimorpha necatrix</name>
    <dbReference type="NCBI Taxonomy" id="6039"/>
    <lineage>
        <taxon>Eukaryota</taxon>
        <taxon>Fungi</taxon>
        <taxon>Fungi incertae sedis</taxon>
        <taxon>Microsporidia</taxon>
        <taxon>Nosematidae</taxon>
        <taxon>Vairimorpha</taxon>
    </lineage>
</organism>
<evidence type="ECO:0000259" key="1">
    <source>
        <dbReference type="Pfam" id="PF14616"/>
    </source>
</evidence>
<evidence type="ECO:0000313" key="2">
    <source>
        <dbReference type="EMBL" id="WUR04907.1"/>
    </source>
</evidence>